<proteinExistence type="predicted"/>
<feature type="region of interest" description="Disordered" evidence="1">
    <location>
        <begin position="132"/>
        <end position="182"/>
    </location>
</feature>
<feature type="region of interest" description="Disordered" evidence="1">
    <location>
        <begin position="620"/>
        <end position="853"/>
    </location>
</feature>
<organism evidence="3 4">
    <name type="scientific">Natronospira proteinivora</name>
    <dbReference type="NCBI Taxonomy" id="1807133"/>
    <lineage>
        <taxon>Bacteria</taxon>
        <taxon>Pseudomonadati</taxon>
        <taxon>Pseudomonadota</taxon>
        <taxon>Gammaproteobacteria</taxon>
        <taxon>Natronospirales</taxon>
        <taxon>Natronospiraceae</taxon>
        <taxon>Natronospira</taxon>
    </lineage>
</organism>
<feature type="region of interest" description="Disordered" evidence="1">
    <location>
        <begin position="262"/>
        <end position="345"/>
    </location>
</feature>
<feature type="region of interest" description="Disordered" evidence="1">
    <location>
        <begin position="384"/>
        <end position="442"/>
    </location>
</feature>
<dbReference type="NCBIfam" id="TIGR03505">
    <property type="entry name" value="FimV_core"/>
    <property type="match status" value="1"/>
</dbReference>
<dbReference type="Pfam" id="PF25800">
    <property type="entry name" value="FimV_N"/>
    <property type="match status" value="1"/>
</dbReference>
<dbReference type="Gene3D" id="1.20.58.2200">
    <property type="match status" value="1"/>
</dbReference>
<feature type="compositionally biased region" description="Acidic residues" evidence="1">
    <location>
        <begin position="664"/>
        <end position="699"/>
    </location>
</feature>
<feature type="compositionally biased region" description="Polar residues" evidence="1">
    <location>
        <begin position="262"/>
        <end position="278"/>
    </location>
</feature>
<dbReference type="InterPro" id="IPR038440">
    <property type="entry name" value="FimV_C_sf"/>
</dbReference>
<dbReference type="Proteomes" id="UP001523550">
    <property type="component" value="Unassembled WGS sequence"/>
</dbReference>
<feature type="region of interest" description="Disordered" evidence="1">
    <location>
        <begin position="487"/>
        <end position="537"/>
    </location>
</feature>
<feature type="compositionally biased region" description="Basic and acidic residues" evidence="1">
    <location>
        <begin position="140"/>
        <end position="182"/>
    </location>
</feature>
<feature type="compositionally biased region" description="Acidic residues" evidence="1">
    <location>
        <begin position="712"/>
        <end position="748"/>
    </location>
</feature>
<evidence type="ECO:0000256" key="1">
    <source>
        <dbReference type="SAM" id="MobiDB-lite"/>
    </source>
</evidence>
<gene>
    <name evidence="3" type="ORF">J2T60_001070</name>
</gene>
<keyword evidence="4" id="KW-1185">Reference proteome</keyword>
<dbReference type="RefSeq" id="WP_253446467.1">
    <property type="nucleotide sequence ID" value="NZ_JALJYF010000001.1"/>
</dbReference>
<feature type="compositionally biased region" description="Acidic residues" evidence="1">
    <location>
        <begin position="488"/>
        <end position="518"/>
    </location>
</feature>
<evidence type="ECO:0000313" key="4">
    <source>
        <dbReference type="Proteomes" id="UP001523550"/>
    </source>
</evidence>
<feature type="compositionally biased region" description="Acidic residues" evidence="1">
    <location>
        <begin position="384"/>
        <end position="433"/>
    </location>
</feature>
<dbReference type="EMBL" id="JALJYF010000001">
    <property type="protein sequence ID" value="MCP1727105.1"/>
    <property type="molecule type" value="Genomic_DNA"/>
</dbReference>
<protein>
    <submittedName>
        <fullName evidence="3">Pilus assembly protein FimV</fullName>
    </submittedName>
</protein>
<feature type="domain" description="FimV N-terminal" evidence="2">
    <location>
        <begin position="25"/>
        <end position="131"/>
    </location>
</feature>
<evidence type="ECO:0000259" key="2">
    <source>
        <dbReference type="Pfam" id="PF25800"/>
    </source>
</evidence>
<sequence>MTKISPKVCAAAFLALVWAPMSWALGLGEVDLRSALNQPLDARIQLVSPTAEELEALQVSMASTDHFERYGLDRGAIHARIEFEVVTEGADAYIQVSTEDPIREPFVSFLVEARWASGRLLREYTLLLDPPTFGPGEAAETERPVSDPDPRQEEERAEREPVSEPREEEPRPDSEPAAPDRQRDALRAERELGGQYGPIRRNETLWNIADRLRPEGVSINQMMIALFEANPGAFEGNINRMRQGAVLRVPERADLGQVTASHANQEVSRQNEAWQTGRAQVAEAPEREQQDELRLVAPGEDDAESVGVGTDDAEERVAELESELSQARSERDRAEEDSEALSGQISELEAEVEELRRMMELKDDQLAALQQRVRDDDLDAALDEPVFADEDEVAVAEEEETPAEDEREEEEAVAAAEEAADDPAADEAAEEEAAPGAQTRFADEPTMLSRLVGAVTSPVGIGILGGLILASAAGLVAVRRRRSTAEEGLADEESFAFSSDDEASGDIEDVNLSSDLEEGGEHDSRDEQGLAADQEQSMAVGDALEEADFHIAYGTYDKAATLLEDALKGHPQDARLHLKLLETQFAASNAAAFLAAAKRMHGNVDEDSDEWRQAARLGREITPGESLFGGDEPVEAPAEPMSENLTPPEGQGLEDSQSQMSDDAPLDLDLDVGGESSVADDSEEGIDLDLSDALPDEQSESDRGSASPAASDDGDDDLSFDLPDLDEGDAEQPSESDASEDFSLDDDSASVLDKAADQGDNSDSDDFDFPTVDVPPEKANEAFGTESQAQFERAFEELSSYMGPEERESQAQASDQAGKVTPDDAAPAGIDFGDDDDDLLDLGDDEGEEGEEIDTKIDLARAYIDMGDGDGARGILEEVIEEGNDEQKKEARSLMDSI</sequence>
<evidence type="ECO:0000313" key="3">
    <source>
        <dbReference type="EMBL" id="MCP1727105.1"/>
    </source>
</evidence>
<dbReference type="InterPro" id="IPR020011">
    <property type="entry name" value="FimV_C"/>
</dbReference>
<comment type="caution">
    <text evidence="3">The sequence shown here is derived from an EMBL/GenBank/DDBJ whole genome shotgun (WGS) entry which is preliminary data.</text>
</comment>
<feature type="compositionally biased region" description="Basic and acidic residues" evidence="1">
    <location>
        <begin position="284"/>
        <end position="294"/>
    </location>
</feature>
<dbReference type="InterPro" id="IPR057840">
    <property type="entry name" value="FimV_N"/>
</dbReference>
<dbReference type="NCBIfam" id="TIGR03504">
    <property type="entry name" value="FimV_Cterm"/>
    <property type="match status" value="1"/>
</dbReference>
<dbReference type="InterPro" id="IPR020012">
    <property type="entry name" value="LysM_FimV"/>
</dbReference>
<feature type="compositionally biased region" description="Basic and acidic residues" evidence="1">
    <location>
        <begin position="519"/>
        <end position="528"/>
    </location>
</feature>
<accession>A0ABT1G869</accession>
<feature type="compositionally biased region" description="Acidic residues" evidence="1">
    <location>
        <begin position="832"/>
        <end position="852"/>
    </location>
</feature>
<name>A0ABT1G869_9GAMM</name>
<reference evidence="3 4" key="1">
    <citation type="submission" date="2022-03" db="EMBL/GenBank/DDBJ databases">
        <title>Genomic Encyclopedia of Type Strains, Phase III (KMG-III): the genomes of soil and plant-associated and newly described type strains.</title>
        <authorList>
            <person name="Whitman W."/>
        </authorList>
    </citation>
    <scope>NUCLEOTIDE SEQUENCE [LARGE SCALE GENOMIC DNA]</scope>
    <source>
        <strain evidence="3 4">BSker1</strain>
    </source>
</reference>